<evidence type="ECO:0000313" key="3">
    <source>
        <dbReference type="Proteomes" id="UP000813462"/>
    </source>
</evidence>
<accession>A0A978VF69</accession>
<gene>
    <name evidence="2" type="ORF">FEM48_Zijuj05G0138100</name>
</gene>
<dbReference type="EMBL" id="JAEACU010000005">
    <property type="protein sequence ID" value="KAH7529008.1"/>
    <property type="molecule type" value="Genomic_DNA"/>
</dbReference>
<dbReference type="InterPro" id="IPR001611">
    <property type="entry name" value="Leu-rich_rpt"/>
</dbReference>
<dbReference type="GO" id="GO:0006952">
    <property type="term" value="P:defense response"/>
    <property type="evidence" value="ECO:0007669"/>
    <property type="project" value="UniProtKB-KW"/>
</dbReference>
<name>A0A978VF69_ZIZJJ</name>
<dbReference type="InterPro" id="IPR032675">
    <property type="entry name" value="LRR_dom_sf"/>
</dbReference>
<dbReference type="SUPFAM" id="SSF52058">
    <property type="entry name" value="L domain-like"/>
    <property type="match status" value="1"/>
</dbReference>
<reference evidence="2" key="1">
    <citation type="journal article" date="2021" name="Front. Plant Sci.">
        <title>Chromosome-Scale Genome Assembly for Chinese Sour Jujube and Insights Into Its Genome Evolution and Domestication Signature.</title>
        <authorList>
            <person name="Shen L.-Y."/>
            <person name="Luo H."/>
            <person name="Wang X.-L."/>
            <person name="Wang X.-M."/>
            <person name="Qiu X.-J."/>
            <person name="Liu H."/>
            <person name="Zhou S.-S."/>
            <person name="Jia K.-H."/>
            <person name="Nie S."/>
            <person name="Bao Y.-T."/>
            <person name="Zhang R.-G."/>
            <person name="Yun Q.-Z."/>
            <person name="Chai Y.-H."/>
            <person name="Lu J.-Y."/>
            <person name="Li Y."/>
            <person name="Zhao S.-W."/>
            <person name="Mao J.-F."/>
            <person name="Jia S.-G."/>
            <person name="Mao Y.-M."/>
        </authorList>
    </citation>
    <scope>NUCLEOTIDE SEQUENCE</scope>
    <source>
        <strain evidence="2">AT0</strain>
        <tissue evidence="2">Leaf</tissue>
    </source>
</reference>
<keyword evidence="1" id="KW-0611">Plant defense</keyword>
<dbReference type="Gene3D" id="3.80.10.10">
    <property type="entry name" value="Ribonuclease Inhibitor"/>
    <property type="match status" value="2"/>
</dbReference>
<comment type="caution">
    <text evidence="2">The sequence shown here is derived from an EMBL/GenBank/DDBJ whole genome shotgun (WGS) entry which is preliminary data.</text>
</comment>
<organism evidence="2 3">
    <name type="scientific">Ziziphus jujuba var. spinosa</name>
    <dbReference type="NCBI Taxonomy" id="714518"/>
    <lineage>
        <taxon>Eukaryota</taxon>
        <taxon>Viridiplantae</taxon>
        <taxon>Streptophyta</taxon>
        <taxon>Embryophyta</taxon>
        <taxon>Tracheophyta</taxon>
        <taxon>Spermatophyta</taxon>
        <taxon>Magnoliopsida</taxon>
        <taxon>eudicotyledons</taxon>
        <taxon>Gunneridae</taxon>
        <taxon>Pentapetalae</taxon>
        <taxon>rosids</taxon>
        <taxon>fabids</taxon>
        <taxon>Rosales</taxon>
        <taxon>Rhamnaceae</taxon>
        <taxon>Paliureae</taxon>
        <taxon>Ziziphus</taxon>
    </lineage>
</organism>
<dbReference type="PANTHER" id="PTHR36766:SF64">
    <property type="entry name" value="OS12G0206100 PROTEIN"/>
    <property type="match status" value="1"/>
</dbReference>
<protein>
    <submittedName>
        <fullName evidence="2">Uncharacterized protein</fullName>
    </submittedName>
</protein>
<dbReference type="AlphaFoldDB" id="A0A978VF69"/>
<dbReference type="Pfam" id="PF00560">
    <property type="entry name" value="LRR_1"/>
    <property type="match status" value="1"/>
</dbReference>
<sequence length="406" mass="47098">MEAMLLDLSELRKDVKVRLTAFSNMYHLRFLRFHYGFFFQWEKYFGWAPYKKMYLPSEANLWSYLGMKTRIYNLELYNSPDIVGHASPLYKDQNILMKITTNLEDVQNISSSMDITELKLVGTGIKTLPESIWKMRFLKYLNLHDCPKLEKLQEISDDCMSSSLQMLNIRGCARLKSIPKSIWKMSSLRDLNLYDCPNLEILPEISDDCMSSSLERLNISDCTRLKSIPESIWKMSSLTYLSLYDCPNLEKLQEISDDCMSSSLEWSDIRDCTRLCGPINLRWISLSTSLVRVPTWFKNLNKLEQLDLDYSDVKLNLKYLFGEEWSSVCSNVTEASFRASIHGVGDVVVDWEIKKFGLGLANKWGIAIKSKRRFSECRGQPDGYQDKVDSHDPYISSKRIKGPINN</sequence>
<proteinExistence type="predicted"/>
<dbReference type="PANTHER" id="PTHR36766">
    <property type="entry name" value="PLANT BROAD-SPECTRUM MILDEW RESISTANCE PROTEIN RPW8"/>
    <property type="match status" value="1"/>
</dbReference>
<evidence type="ECO:0000313" key="2">
    <source>
        <dbReference type="EMBL" id="KAH7529008.1"/>
    </source>
</evidence>
<evidence type="ECO:0000256" key="1">
    <source>
        <dbReference type="ARBA" id="ARBA00022821"/>
    </source>
</evidence>
<dbReference type="Proteomes" id="UP000813462">
    <property type="component" value="Unassembled WGS sequence"/>
</dbReference>